<gene>
    <name evidence="2" type="ORF">BST97_01875</name>
</gene>
<dbReference type="AlphaFoldDB" id="A0A1W6MH59"/>
<reference evidence="2 3" key="1">
    <citation type="submission" date="2016-11" db="EMBL/GenBank/DDBJ databases">
        <title>Trade-off between light-utilization and light-protection in marine flavobacteria.</title>
        <authorList>
            <person name="Kumagai Y."/>
        </authorList>
    </citation>
    <scope>NUCLEOTIDE SEQUENCE [LARGE SCALE GENOMIC DNA]</scope>
    <source>
        <strain evidence="2 3">JCM 13191</strain>
    </source>
</reference>
<dbReference type="PROSITE" id="PS51257">
    <property type="entry name" value="PROKAR_LIPOPROTEIN"/>
    <property type="match status" value="1"/>
</dbReference>
<evidence type="ECO:0008006" key="4">
    <source>
        <dbReference type="Google" id="ProtNLM"/>
    </source>
</evidence>
<dbReference type="PROSITE" id="PS50005">
    <property type="entry name" value="TPR"/>
    <property type="match status" value="1"/>
</dbReference>
<dbReference type="STRING" id="331648.BST97_01875"/>
<feature type="repeat" description="TPR" evidence="1">
    <location>
        <begin position="220"/>
        <end position="253"/>
    </location>
</feature>
<evidence type="ECO:0000256" key="1">
    <source>
        <dbReference type="PROSITE-ProRule" id="PRU00339"/>
    </source>
</evidence>
<accession>A0A1W6MH59</accession>
<evidence type="ECO:0000313" key="2">
    <source>
        <dbReference type="EMBL" id="ARN76846.1"/>
    </source>
</evidence>
<dbReference type="EMBL" id="CP019344">
    <property type="protein sequence ID" value="ARN76846.1"/>
    <property type="molecule type" value="Genomic_DNA"/>
</dbReference>
<dbReference type="Proteomes" id="UP000193431">
    <property type="component" value="Chromosome"/>
</dbReference>
<evidence type="ECO:0000313" key="3">
    <source>
        <dbReference type="Proteomes" id="UP000193431"/>
    </source>
</evidence>
<dbReference type="Gene3D" id="1.25.40.10">
    <property type="entry name" value="Tetratricopeptide repeat domain"/>
    <property type="match status" value="2"/>
</dbReference>
<organism evidence="2 3">
    <name type="scientific">Nonlabens spongiae</name>
    <dbReference type="NCBI Taxonomy" id="331648"/>
    <lineage>
        <taxon>Bacteria</taxon>
        <taxon>Pseudomonadati</taxon>
        <taxon>Bacteroidota</taxon>
        <taxon>Flavobacteriia</taxon>
        <taxon>Flavobacteriales</taxon>
        <taxon>Flavobacteriaceae</taxon>
        <taxon>Nonlabens</taxon>
    </lineage>
</organism>
<dbReference type="SUPFAM" id="SSF48452">
    <property type="entry name" value="TPR-like"/>
    <property type="match status" value="2"/>
</dbReference>
<dbReference type="InterPro" id="IPR019734">
    <property type="entry name" value="TPR_rpt"/>
</dbReference>
<dbReference type="Pfam" id="PF01535">
    <property type="entry name" value="PPR"/>
    <property type="match status" value="1"/>
</dbReference>
<sequence>MKKISLLLVLLILASCKNDSGKDAATSIKDNNAIVNFSDFEDHLDHDISQRIGEINTEIDSLKKVLDDRPNNILDLAKVASLLDERFDLKANVEDLNESVRFRESVTKKTAIKPEGAQRMLAQSYIKQHRFKDADSVMKSFTQEYASRESKYVLFDVAMELGRYDEAEKLLDELKNDSDYNYLIRSAKWNDYIGRLDNTIIAMEKALKLAESSGNTGWKLWSYSNIADYYGHDGQVEKSYDHYLKTLEIDPGNTYALKGISWVAFSKDGQAEQALQIINKLQERHPSPDYLLSKAELMEFMGKEKDTDALKSEFITRVNRPEYGEMYNAYLIEELASGSDEEKSKSLEIARKEIENRATPETYDLLGLALLENGQNEEALENHKSYVIGKTFEPVAQMHTAMIYRANGMDDEAEELKKELLEAEYELGPVVIKEVKKI</sequence>
<name>A0A1W6MH59_9FLAO</name>
<dbReference type="InterPro" id="IPR011990">
    <property type="entry name" value="TPR-like_helical_dom_sf"/>
</dbReference>
<dbReference type="RefSeq" id="WP_085765646.1">
    <property type="nucleotide sequence ID" value="NZ_CP019344.1"/>
</dbReference>
<dbReference type="OrthoDB" id="1399920at2"/>
<keyword evidence="1" id="KW-0802">TPR repeat</keyword>
<keyword evidence="3" id="KW-1185">Reference proteome</keyword>
<protein>
    <recommendedName>
        <fullName evidence="4">Cell surface protein</fullName>
    </recommendedName>
</protein>
<dbReference type="InterPro" id="IPR002885">
    <property type="entry name" value="PPR_rpt"/>
</dbReference>
<proteinExistence type="predicted"/>